<dbReference type="CDD" id="cd00555">
    <property type="entry name" value="Maf"/>
    <property type="match status" value="1"/>
</dbReference>
<dbReference type="InterPro" id="IPR003697">
    <property type="entry name" value="Maf-like"/>
</dbReference>
<dbReference type="PANTHER" id="PTHR43213">
    <property type="entry name" value="BIFUNCTIONAL DTTP/UTP PYROPHOSPHATASE/METHYLTRANSFERASE PROTEIN-RELATED"/>
    <property type="match status" value="1"/>
</dbReference>
<dbReference type="Gene3D" id="3.90.950.10">
    <property type="match status" value="1"/>
</dbReference>
<comment type="cofactor">
    <cofactor evidence="5">
        <name>a divalent metal cation</name>
        <dbReference type="ChEBI" id="CHEBI:60240"/>
    </cofactor>
</comment>
<evidence type="ECO:0000256" key="1">
    <source>
        <dbReference type="ARBA" id="ARBA00004496"/>
    </source>
</evidence>
<keyword evidence="2 5" id="KW-0963">Cytoplasm</keyword>
<comment type="catalytic activity">
    <reaction evidence="5">
        <text>N(7)-methyl-GTP + H2O = N(7)-methyl-GMP + diphosphate + H(+)</text>
        <dbReference type="Rhea" id="RHEA:58744"/>
        <dbReference type="ChEBI" id="CHEBI:15377"/>
        <dbReference type="ChEBI" id="CHEBI:15378"/>
        <dbReference type="ChEBI" id="CHEBI:33019"/>
        <dbReference type="ChEBI" id="CHEBI:58285"/>
        <dbReference type="ChEBI" id="CHEBI:87133"/>
    </reaction>
</comment>
<organism evidence="6 7">
    <name type="scientific">Planctobacterium marinum</name>
    <dbReference type="NCBI Taxonomy" id="1631968"/>
    <lineage>
        <taxon>Bacteria</taxon>
        <taxon>Pseudomonadati</taxon>
        <taxon>Pseudomonadota</taxon>
        <taxon>Gammaproteobacteria</taxon>
        <taxon>Alteromonadales</taxon>
        <taxon>Alteromonadaceae</taxon>
        <taxon>Planctobacterium</taxon>
    </lineage>
</organism>
<feature type="site" description="Important for substrate specificity" evidence="5">
    <location>
        <position position="20"/>
    </location>
</feature>
<dbReference type="PIRSF" id="PIRSF006305">
    <property type="entry name" value="Maf"/>
    <property type="match status" value="1"/>
</dbReference>
<reference evidence="6" key="1">
    <citation type="submission" date="2023-01" db="EMBL/GenBank/DDBJ databases">
        <title>Complete genome sequence of Planctobacterium marinum strain Dej080120_11.</title>
        <authorList>
            <person name="Ueki S."/>
            <person name="Maruyama F."/>
        </authorList>
    </citation>
    <scope>NUCLEOTIDE SEQUENCE</scope>
    <source>
        <strain evidence="6">Dej080120_11</strain>
    </source>
</reference>
<dbReference type="NCBIfam" id="TIGR00172">
    <property type="entry name" value="maf"/>
    <property type="match status" value="1"/>
</dbReference>
<dbReference type="KEGG" id="pmaw:MACH26_21740"/>
<comment type="function">
    <text evidence="5">Nucleoside triphosphate pyrophosphatase that hydrolyzes 7-methyl-GTP (m(7)GTP). May have a dual role in cell division arrest and in preventing the incorporation of modified nucleotides into cellular nucleic acids.</text>
</comment>
<feature type="site" description="Important for substrate specificity" evidence="5">
    <location>
        <position position="85"/>
    </location>
</feature>
<dbReference type="PANTHER" id="PTHR43213:SF10">
    <property type="entry name" value="7-METHYL-GTP PYROPHOSPHATASE"/>
    <property type="match status" value="1"/>
</dbReference>
<keyword evidence="7" id="KW-1185">Reference proteome</keyword>
<evidence type="ECO:0000313" key="7">
    <source>
        <dbReference type="Proteomes" id="UP001333710"/>
    </source>
</evidence>
<dbReference type="AlphaFoldDB" id="A0AA48HGT4"/>
<evidence type="ECO:0000313" key="6">
    <source>
        <dbReference type="EMBL" id="BDX06653.1"/>
    </source>
</evidence>
<dbReference type="EC" id="3.6.1.-" evidence="5"/>
<protein>
    <recommendedName>
        <fullName evidence="5">7-methyl-GTP pyrophosphatase</fullName>
        <shortName evidence="5">m(7)GTP pyrophosphatase</shortName>
        <ecNumber evidence="5">3.6.1.-</ecNumber>
    </recommendedName>
</protein>
<feature type="active site" description="Proton acceptor" evidence="5">
    <location>
        <position position="84"/>
    </location>
</feature>
<feature type="site" description="Important for substrate specificity" evidence="5">
    <location>
        <position position="168"/>
    </location>
</feature>
<dbReference type="HAMAP" id="MF_00528">
    <property type="entry name" value="Maf"/>
    <property type="match status" value="1"/>
</dbReference>
<evidence type="ECO:0000256" key="2">
    <source>
        <dbReference type="ARBA" id="ARBA00022490"/>
    </source>
</evidence>
<dbReference type="SUPFAM" id="SSF52972">
    <property type="entry name" value="ITPase-like"/>
    <property type="match status" value="1"/>
</dbReference>
<gene>
    <name evidence="6" type="primary">maf-2</name>
    <name evidence="6" type="ORF">MACH26_21740</name>
</gene>
<sequence length="210" mass="23188">MKQTKKAFDIQVTLASGSKYKNDVLSKLGIPFHSVSPNIDESTKSGESPETLVTRLAKAKAEKVLGQSEEQRETSPLRFVIGVDQVAVHKGEIIGKPGNIECAVQQLSNFSAEKVLFITGICLLSSNNQYETHVEPYEVSFKALSQRQIKQYIDAEMPLDCAGSFKCEGQGILLFSALSGRDPNALIGMPLIALQELFLRFDLDLFDYIQ</sequence>
<dbReference type="GO" id="GO:0009117">
    <property type="term" value="P:nucleotide metabolic process"/>
    <property type="evidence" value="ECO:0007669"/>
    <property type="project" value="UniProtKB-KW"/>
</dbReference>
<evidence type="ECO:0000256" key="3">
    <source>
        <dbReference type="ARBA" id="ARBA00022801"/>
    </source>
</evidence>
<comment type="subcellular location">
    <subcellularLocation>
        <location evidence="1 5">Cytoplasm</location>
    </subcellularLocation>
</comment>
<dbReference type="Pfam" id="PF02545">
    <property type="entry name" value="Maf"/>
    <property type="match status" value="1"/>
</dbReference>
<dbReference type="GO" id="GO:0005737">
    <property type="term" value="C:cytoplasm"/>
    <property type="evidence" value="ECO:0007669"/>
    <property type="project" value="UniProtKB-SubCell"/>
</dbReference>
<evidence type="ECO:0000256" key="5">
    <source>
        <dbReference type="HAMAP-Rule" id="MF_00528"/>
    </source>
</evidence>
<evidence type="ECO:0000256" key="4">
    <source>
        <dbReference type="ARBA" id="ARBA00023080"/>
    </source>
</evidence>
<dbReference type="InterPro" id="IPR029001">
    <property type="entry name" value="ITPase-like_fam"/>
</dbReference>
<dbReference type="GO" id="GO:0047429">
    <property type="term" value="F:nucleoside triphosphate diphosphatase activity"/>
    <property type="evidence" value="ECO:0007669"/>
    <property type="project" value="InterPro"/>
</dbReference>
<accession>A0AA48HGT4</accession>
<name>A0AA48HGT4_9ALTE</name>
<dbReference type="EMBL" id="AP027272">
    <property type="protein sequence ID" value="BDX06653.1"/>
    <property type="molecule type" value="Genomic_DNA"/>
</dbReference>
<keyword evidence="3 5" id="KW-0378">Hydrolase</keyword>
<comment type="similarity">
    <text evidence="5">Belongs to the Maf family. YceF subfamily.</text>
</comment>
<keyword evidence="4 5" id="KW-0546">Nucleotide metabolism</keyword>
<comment type="caution">
    <text evidence="5">Lacks conserved residue(s) required for the propagation of feature annotation.</text>
</comment>
<dbReference type="RefSeq" id="WP_338292662.1">
    <property type="nucleotide sequence ID" value="NZ_AP027272.1"/>
</dbReference>
<dbReference type="Proteomes" id="UP001333710">
    <property type="component" value="Chromosome"/>
</dbReference>
<proteinExistence type="inferred from homology"/>